<evidence type="ECO:0000256" key="4">
    <source>
        <dbReference type="SAM" id="MobiDB-lite"/>
    </source>
</evidence>
<gene>
    <name evidence="9" type="ORF">ABS361_05450</name>
</gene>
<organism evidence="9">
    <name type="scientific">Methyloraptor flagellatus</name>
    <dbReference type="NCBI Taxonomy" id="3162530"/>
    <lineage>
        <taxon>Bacteria</taxon>
        <taxon>Pseudomonadati</taxon>
        <taxon>Pseudomonadota</taxon>
        <taxon>Alphaproteobacteria</taxon>
        <taxon>Hyphomicrobiales</taxon>
        <taxon>Ancalomicrobiaceae</taxon>
        <taxon>Methyloraptor</taxon>
    </lineage>
</organism>
<feature type="domain" description="Multidrug resistance protein MdtA-like beta-barrel" evidence="7">
    <location>
        <begin position="216"/>
        <end position="306"/>
    </location>
</feature>
<feature type="region of interest" description="Disordered" evidence="4">
    <location>
        <begin position="22"/>
        <end position="42"/>
    </location>
</feature>
<evidence type="ECO:0000259" key="8">
    <source>
        <dbReference type="Pfam" id="PF25967"/>
    </source>
</evidence>
<evidence type="ECO:0000313" key="9">
    <source>
        <dbReference type="EMBL" id="XBY45715.1"/>
    </source>
</evidence>
<dbReference type="GO" id="GO:0022857">
    <property type="term" value="F:transmembrane transporter activity"/>
    <property type="evidence" value="ECO:0007669"/>
    <property type="project" value="InterPro"/>
</dbReference>
<comment type="subcellular location">
    <subcellularLocation>
        <location evidence="1">Cell envelope</location>
    </subcellularLocation>
</comment>
<feature type="domain" description="Multidrug resistance protein MdtA-like alpha-helical hairpin" evidence="5">
    <location>
        <begin position="110"/>
        <end position="179"/>
    </location>
</feature>
<name>A0AAU7XD93_9HYPH</name>
<feature type="compositionally biased region" description="Gly residues" evidence="4">
    <location>
        <begin position="23"/>
        <end position="36"/>
    </location>
</feature>
<evidence type="ECO:0000259" key="7">
    <source>
        <dbReference type="Pfam" id="PF25944"/>
    </source>
</evidence>
<dbReference type="InterPro" id="IPR058627">
    <property type="entry name" value="MdtA-like_C"/>
</dbReference>
<dbReference type="PANTHER" id="PTHR30158">
    <property type="entry name" value="ACRA/E-RELATED COMPONENT OF DRUG EFFLUX TRANSPORTER"/>
    <property type="match status" value="1"/>
</dbReference>
<dbReference type="Pfam" id="PF25876">
    <property type="entry name" value="HH_MFP_RND"/>
    <property type="match status" value="1"/>
</dbReference>
<dbReference type="NCBIfam" id="TIGR01730">
    <property type="entry name" value="RND_mfp"/>
    <property type="match status" value="1"/>
</dbReference>
<feature type="domain" description="Multidrug resistance protein MdtA-like barrel-sandwich hybrid" evidence="6">
    <location>
        <begin position="70"/>
        <end position="211"/>
    </location>
</feature>
<dbReference type="InterPro" id="IPR006143">
    <property type="entry name" value="RND_pump_MFP"/>
</dbReference>
<dbReference type="Pfam" id="PF25944">
    <property type="entry name" value="Beta-barrel_RND"/>
    <property type="match status" value="1"/>
</dbReference>
<dbReference type="GO" id="GO:0005886">
    <property type="term" value="C:plasma membrane"/>
    <property type="evidence" value="ECO:0007669"/>
    <property type="project" value="UniProtKB-SubCell"/>
</dbReference>
<feature type="domain" description="Multidrug resistance protein MdtA-like C-terminal permuted SH3" evidence="8">
    <location>
        <begin position="309"/>
        <end position="370"/>
    </location>
</feature>
<evidence type="ECO:0000259" key="5">
    <source>
        <dbReference type="Pfam" id="PF25876"/>
    </source>
</evidence>
<dbReference type="EMBL" id="CP158568">
    <property type="protein sequence ID" value="XBY45715.1"/>
    <property type="molecule type" value="Genomic_DNA"/>
</dbReference>
<dbReference type="Gene3D" id="2.40.30.170">
    <property type="match status" value="1"/>
</dbReference>
<dbReference type="Gene3D" id="1.10.287.470">
    <property type="entry name" value="Helix hairpin bin"/>
    <property type="match status" value="1"/>
</dbReference>
<feature type="coiled-coil region" evidence="3">
    <location>
        <begin position="148"/>
        <end position="175"/>
    </location>
</feature>
<evidence type="ECO:0000256" key="1">
    <source>
        <dbReference type="ARBA" id="ARBA00004196"/>
    </source>
</evidence>
<accession>A0AAU7XD93</accession>
<protein>
    <submittedName>
        <fullName evidence="9">Efflux RND transporter periplasmic adaptor subunit</fullName>
    </submittedName>
</protein>
<dbReference type="PANTHER" id="PTHR30158:SF3">
    <property type="entry name" value="MULTIDRUG EFFLUX PUMP SUBUNIT ACRA-RELATED"/>
    <property type="match status" value="1"/>
</dbReference>
<dbReference type="AlphaFoldDB" id="A0AAU7XD93"/>
<dbReference type="GO" id="GO:0046677">
    <property type="term" value="P:response to antibiotic"/>
    <property type="evidence" value="ECO:0007669"/>
    <property type="project" value="TreeGrafter"/>
</dbReference>
<dbReference type="Gene3D" id="2.40.420.20">
    <property type="match status" value="1"/>
</dbReference>
<dbReference type="InterPro" id="IPR058624">
    <property type="entry name" value="MdtA-like_HH"/>
</dbReference>
<evidence type="ECO:0000259" key="6">
    <source>
        <dbReference type="Pfam" id="PF25917"/>
    </source>
</evidence>
<dbReference type="RefSeq" id="WP_407050811.1">
    <property type="nucleotide sequence ID" value="NZ_CP158568.1"/>
</dbReference>
<dbReference type="PROSITE" id="PS51257">
    <property type="entry name" value="PROKAR_LIPOPROTEIN"/>
    <property type="match status" value="1"/>
</dbReference>
<dbReference type="InterPro" id="IPR058626">
    <property type="entry name" value="MdtA-like_b-barrel"/>
</dbReference>
<proteinExistence type="inferred from homology"/>
<reference evidence="9" key="1">
    <citation type="submission" date="2024-06" db="EMBL/GenBank/DDBJ databases">
        <title>Methylostella associata gen. nov., sp. nov., a novel Ancalomicrobiaceae-affiliated facultatively methylotrophic bacteria that feed on methanotrophs of the genus Methylococcus.</title>
        <authorList>
            <person name="Saltykova V."/>
            <person name="Danilova O.V."/>
            <person name="Oshkin I.Y."/>
            <person name="Belova S.E."/>
            <person name="Pimenov N.V."/>
            <person name="Dedysh S.N."/>
        </authorList>
    </citation>
    <scope>NUCLEOTIDE SEQUENCE</scope>
    <source>
        <strain evidence="9">S20</strain>
    </source>
</reference>
<dbReference type="FunFam" id="2.40.420.20:FF:000001">
    <property type="entry name" value="Efflux RND transporter periplasmic adaptor subunit"/>
    <property type="match status" value="1"/>
</dbReference>
<dbReference type="KEGG" id="mflg:ABS361_05450"/>
<evidence type="ECO:0000256" key="3">
    <source>
        <dbReference type="SAM" id="Coils"/>
    </source>
</evidence>
<dbReference type="InterPro" id="IPR058625">
    <property type="entry name" value="MdtA-like_BSH"/>
</dbReference>
<dbReference type="Pfam" id="PF25917">
    <property type="entry name" value="BSH_RND"/>
    <property type="match status" value="1"/>
</dbReference>
<comment type="similarity">
    <text evidence="2">Belongs to the membrane fusion protein (MFP) (TC 8.A.1) family.</text>
</comment>
<evidence type="ECO:0000256" key="2">
    <source>
        <dbReference type="ARBA" id="ARBA00009477"/>
    </source>
</evidence>
<dbReference type="SUPFAM" id="SSF111369">
    <property type="entry name" value="HlyD-like secretion proteins"/>
    <property type="match status" value="1"/>
</dbReference>
<dbReference type="Pfam" id="PF25967">
    <property type="entry name" value="RND-MFP_C"/>
    <property type="match status" value="1"/>
</dbReference>
<sequence>MTRPIFGLAVAAVAASLASCGDQSGGGKPPAGGPPGMGAAQTPKVGVVTLHPQSVPLVTSLAGRTVAFATAEIRPQVGGILKQRVFKEGSQVKAGDLLYEIDPRPYAASLASAQAALSRAKAAVPSAQAKVTRYEELAKVKGVSQQDLDDARSTLLQANADVESAAANVETAQINLDYTRITSPISGLIGRSSVTQGALVTASQTTALATVRQIDPMFVDLTESSANLLRLRKILGPEIARRPDKPPAVRLTLEDGSAFAPAGVVESLEASVSETTGSFTIRARFPNPDHILMPGMYVRAEIEVGTDENVFLVPQRAVSRNARGEATALFVGADGKAEARILDTSQSHGSAWLVRAGIKDGDRLIVDGLQNAHAGAPVEPIEVVVDAAGLVQPKPAAN</sequence>
<keyword evidence="3" id="KW-0175">Coiled coil</keyword>
<dbReference type="Gene3D" id="2.40.50.100">
    <property type="match status" value="1"/>
</dbReference>